<dbReference type="OMA" id="CITENGM"/>
<dbReference type="KEGG" id="ngr:NAEGRDRAFT_67576"/>
<sequence length="419" mass="47970">MFKRPGKNLPFYSRSELGSSCVVRDDRHHRMRNDRHHHQIISLCISNYEDETKRIISNMRNTIYKLLALEYQNILLTIDGMVLVKDRNSDAMFRIVCGNNVEEEVVDLFASEVNVYLLTRSGKCFGVSNYNSWGQTGTNHRNSHEFNAPIIHAEEVWCENPETRFISVHSGYGHTYFISTNQKIYFSGNTQLGQAAKQVEDANILIVTEIKSFSEKRVKLIASGYAFGLAVFDDNSFYGWGSNDCCQLGFKHTNKSFEFDPLPIKLPTQAEVKGLSAGQNISLVLVEGCEIYLSGALEHLKFEEFTKLELNEFCKNPSESFLDAYIIRNKIYLLGTDHFSIYSGSQMDKISVSELKPSELGLPSQSQLSYKVVPQQMAGEYLSLFIFDVKEPQHFLFKFNEKNDFCDVIIQAWNPYYDV</sequence>
<reference evidence="2 3" key="1">
    <citation type="journal article" date="2010" name="Cell">
        <title>The genome of Naegleria gruberi illuminates early eukaryotic versatility.</title>
        <authorList>
            <person name="Fritz-Laylin L.K."/>
            <person name="Prochnik S.E."/>
            <person name="Ginger M.L."/>
            <person name="Dacks J.B."/>
            <person name="Carpenter M.L."/>
            <person name="Field M.C."/>
            <person name="Kuo A."/>
            <person name="Paredez A."/>
            <person name="Chapman J."/>
            <person name="Pham J."/>
            <person name="Shu S."/>
            <person name="Neupane R."/>
            <person name="Cipriano M."/>
            <person name="Mancuso J."/>
            <person name="Tu H."/>
            <person name="Salamov A."/>
            <person name="Lindquist E."/>
            <person name="Shapiro H."/>
            <person name="Lucas S."/>
            <person name="Grigoriev I.V."/>
            <person name="Cande W.Z."/>
            <person name="Fulton C."/>
            <person name="Rokhsar D.S."/>
            <person name="Dawson S.C."/>
        </authorList>
    </citation>
    <scope>NUCLEOTIDE SEQUENCE [LARGE SCALE GENOMIC DNA]</scope>
    <source>
        <strain evidence="2 3">NEG-M</strain>
    </source>
</reference>
<dbReference type="Gene3D" id="2.130.10.30">
    <property type="entry name" value="Regulator of chromosome condensation 1/beta-lactamase-inhibitor protein II"/>
    <property type="match status" value="1"/>
</dbReference>
<protein>
    <submittedName>
        <fullName evidence="2">Predicted protein</fullName>
    </submittedName>
</protein>
<dbReference type="InterPro" id="IPR000408">
    <property type="entry name" value="Reg_chr_condens"/>
</dbReference>
<dbReference type="Pfam" id="PF00415">
    <property type="entry name" value="RCC1"/>
    <property type="match status" value="1"/>
</dbReference>
<organism evidence="3">
    <name type="scientific">Naegleria gruberi</name>
    <name type="common">Amoeba</name>
    <dbReference type="NCBI Taxonomy" id="5762"/>
    <lineage>
        <taxon>Eukaryota</taxon>
        <taxon>Discoba</taxon>
        <taxon>Heterolobosea</taxon>
        <taxon>Tetramitia</taxon>
        <taxon>Eutetramitia</taxon>
        <taxon>Vahlkampfiidae</taxon>
        <taxon>Naegleria</taxon>
    </lineage>
</organism>
<evidence type="ECO:0000313" key="3">
    <source>
        <dbReference type="Proteomes" id="UP000006671"/>
    </source>
</evidence>
<evidence type="ECO:0000256" key="1">
    <source>
        <dbReference type="PROSITE-ProRule" id="PRU00235"/>
    </source>
</evidence>
<dbReference type="InterPro" id="IPR009091">
    <property type="entry name" value="RCC1/BLIP-II"/>
</dbReference>
<proteinExistence type="predicted"/>
<dbReference type="Proteomes" id="UP000006671">
    <property type="component" value="Unassembled WGS sequence"/>
</dbReference>
<feature type="repeat" description="RCC1" evidence="1">
    <location>
        <begin position="235"/>
        <end position="288"/>
    </location>
</feature>
<dbReference type="VEuPathDB" id="AmoebaDB:NAEGRDRAFT_67576"/>
<keyword evidence="3" id="KW-1185">Reference proteome</keyword>
<dbReference type="RefSeq" id="XP_002677088.1">
    <property type="nucleotide sequence ID" value="XM_002677042.1"/>
</dbReference>
<dbReference type="InParanoid" id="D2VFC3"/>
<evidence type="ECO:0000313" key="2">
    <source>
        <dbReference type="EMBL" id="EFC44344.1"/>
    </source>
</evidence>
<dbReference type="GO" id="GO:0005737">
    <property type="term" value="C:cytoplasm"/>
    <property type="evidence" value="ECO:0007669"/>
    <property type="project" value="TreeGrafter"/>
</dbReference>
<gene>
    <name evidence="2" type="ORF">NAEGRDRAFT_67576</name>
</gene>
<dbReference type="InterPro" id="IPR051553">
    <property type="entry name" value="Ran_GTPase-activating"/>
</dbReference>
<dbReference type="PANTHER" id="PTHR45982">
    <property type="entry name" value="REGULATOR OF CHROMOSOME CONDENSATION"/>
    <property type="match status" value="1"/>
</dbReference>
<dbReference type="SUPFAM" id="SSF50985">
    <property type="entry name" value="RCC1/BLIP-II"/>
    <property type="match status" value="1"/>
</dbReference>
<dbReference type="AlphaFoldDB" id="D2VFC3"/>
<dbReference type="PROSITE" id="PS50012">
    <property type="entry name" value="RCC1_3"/>
    <property type="match status" value="1"/>
</dbReference>
<dbReference type="GeneID" id="8850180"/>
<accession>D2VFC3</accession>
<dbReference type="GO" id="GO:0005085">
    <property type="term" value="F:guanyl-nucleotide exchange factor activity"/>
    <property type="evidence" value="ECO:0007669"/>
    <property type="project" value="TreeGrafter"/>
</dbReference>
<name>D2VFC3_NAEGR</name>
<dbReference type="PANTHER" id="PTHR45982:SF1">
    <property type="entry name" value="REGULATOR OF CHROMOSOME CONDENSATION"/>
    <property type="match status" value="1"/>
</dbReference>
<dbReference type="EMBL" id="GG738868">
    <property type="protein sequence ID" value="EFC44344.1"/>
    <property type="molecule type" value="Genomic_DNA"/>
</dbReference>